<dbReference type="Gramene" id="OGLUM03G36590.1">
    <property type="protein sequence ID" value="OGLUM03G36590.1"/>
    <property type="gene ID" value="OGLUM03G36590"/>
</dbReference>
<organism evidence="2">
    <name type="scientific">Oryza glumipatula</name>
    <dbReference type="NCBI Taxonomy" id="40148"/>
    <lineage>
        <taxon>Eukaryota</taxon>
        <taxon>Viridiplantae</taxon>
        <taxon>Streptophyta</taxon>
        <taxon>Embryophyta</taxon>
        <taxon>Tracheophyta</taxon>
        <taxon>Spermatophyta</taxon>
        <taxon>Magnoliopsida</taxon>
        <taxon>Liliopsida</taxon>
        <taxon>Poales</taxon>
        <taxon>Poaceae</taxon>
        <taxon>BOP clade</taxon>
        <taxon>Oryzoideae</taxon>
        <taxon>Oryzeae</taxon>
        <taxon>Oryzinae</taxon>
        <taxon>Oryza</taxon>
    </lineage>
</organism>
<evidence type="ECO:0000313" key="3">
    <source>
        <dbReference type="Proteomes" id="UP000026961"/>
    </source>
</evidence>
<accession>A0A0D9ZE74</accession>
<evidence type="ECO:0000313" key="2">
    <source>
        <dbReference type="EnsemblPlants" id="OGLUM03G36590.1"/>
    </source>
</evidence>
<dbReference type="EnsemblPlants" id="OGLUM03G36590.1">
    <property type="protein sequence ID" value="OGLUM03G36590.1"/>
    <property type="gene ID" value="OGLUM03G36590"/>
</dbReference>
<dbReference type="STRING" id="40148.A0A0D9ZE74"/>
<dbReference type="Proteomes" id="UP000026961">
    <property type="component" value="Chromosome 3"/>
</dbReference>
<dbReference type="AlphaFoldDB" id="A0A0D9ZE74"/>
<name>A0A0D9ZE74_9ORYZ</name>
<dbReference type="HOGENOM" id="CLU_137628_0_0_1"/>
<protein>
    <recommendedName>
        <fullName evidence="4">Alpha/beta hydrolase fold-3 domain-containing protein</fullName>
    </recommendedName>
</protein>
<proteinExistence type="predicted"/>
<feature type="region of interest" description="Disordered" evidence="1">
    <location>
        <begin position="32"/>
        <end position="57"/>
    </location>
</feature>
<feature type="compositionally biased region" description="Low complexity" evidence="1">
    <location>
        <begin position="44"/>
        <end position="57"/>
    </location>
</feature>
<evidence type="ECO:0000256" key="1">
    <source>
        <dbReference type="SAM" id="MobiDB-lite"/>
    </source>
</evidence>
<reference evidence="2" key="1">
    <citation type="submission" date="2015-04" db="UniProtKB">
        <authorList>
            <consortium name="EnsemblPlants"/>
        </authorList>
    </citation>
    <scope>IDENTIFICATION</scope>
</reference>
<evidence type="ECO:0008006" key="4">
    <source>
        <dbReference type="Google" id="ProtNLM"/>
    </source>
</evidence>
<reference evidence="2" key="2">
    <citation type="submission" date="2018-05" db="EMBL/GenBank/DDBJ databases">
        <title>OgluRS3 (Oryza glumaepatula Reference Sequence Version 3).</title>
        <authorList>
            <person name="Zhang J."/>
            <person name="Kudrna D."/>
            <person name="Lee S."/>
            <person name="Talag J."/>
            <person name="Welchert J."/>
            <person name="Wing R.A."/>
        </authorList>
    </citation>
    <scope>NUCLEOTIDE SEQUENCE [LARGE SCALE GENOMIC DNA]</scope>
</reference>
<keyword evidence="3" id="KW-1185">Reference proteome</keyword>
<sequence>MAMASSTPAPYVVEDCGLNLQLLSDGTVNTLPPVPELRHPRCPPSSGRTSSTTPAAASSCGLGTYELPAVVLSADYRLPAAHGDAATVMSLVRDQVVATGDPWLSESSADFGRVFVSGDQASRLALPQLGLIRVQWLKKCGDVPAFVAAAGGDDGEAAAAWNTDGAYAREGGGAGGSKVLTPRRECDDSTRTGCNRFMASIVSN</sequence>